<gene>
    <name evidence="1" type="ORF">DY000_02029125</name>
</gene>
<organism evidence="1 2">
    <name type="scientific">Brassica cretica</name>
    <name type="common">Mustard</name>
    <dbReference type="NCBI Taxonomy" id="69181"/>
    <lineage>
        <taxon>Eukaryota</taxon>
        <taxon>Viridiplantae</taxon>
        <taxon>Streptophyta</taxon>
        <taxon>Embryophyta</taxon>
        <taxon>Tracheophyta</taxon>
        <taxon>Spermatophyta</taxon>
        <taxon>Magnoliopsida</taxon>
        <taxon>eudicotyledons</taxon>
        <taxon>Gunneridae</taxon>
        <taxon>Pentapetalae</taxon>
        <taxon>rosids</taxon>
        <taxon>malvids</taxon>
        <taxon>Brassicales</taxon>
        <taxon>Brassicaceae</taxon>
        <taxon>Brassiceae</taxon>
        <taxon>Brassica</taxon>
    </lineage>
</organism>
<accession>A0ABQ7DQC8</accession>
<evidence type="ECO:0008006" key="3">
    <source>
        <dbReference type="Google" id="ProtNLM"/>
    </source>
</evidence>
<proteinExistence type="predicted"/>
<dbReference type="Proteomes" id="UP000266723">
    <property type="component" value="Unassembled WGS sequence"/>
</dbReference>
<sequence>MARPQLPNLLDEIMSKIIGLVGEDSALYLGAFMRAGIRGYELVHHPSILKSCNVTPMCVNVGNIVAVYYEGLHRSTTLGVEEGINVLERNVPTHVLSTLAVGIFYMCLGKEMEAITVFQRLAGNDVELKSEAIF</sequence>
<name>A0ABQ7DQC8_BRACR</name>
<protein>
    <recommendedName>
        <fullName evidence="3">Pentatricopeptide repeat-containing protein</fullName>
    </recommendedName>
</protein>
<keyword evidence="2" id="KW-1185">Reference proteome</keyword>
<comment type="caution">
    <text evidence="1">The sequence shown here is derived from an EMBL/GenBank/DDBJ whole genome shotgun (WGS) entry which is preliminary data.</text>
</comment>
<evidence type="ECO:0000313" key="1">
    <source>
        <dbReference type="EMBL" id="KAF3579470.1"/>
    </source>
</evidence>
<reference evidence="1 2" key="1">
    <citation type="journal article" date="2020" name="BMC Genomics">
        <title>Intraspecific diversification of the crop wild relative Brassica cretica Lam. using demographic model selection.</title>
        <authorList>
            <person name="Kioukis A."/>
            <person name="Michalopoulou V.A."/>
            <person name="Briers L."/>
            <person name="Pirintsos S."/>
            <person name="Studholme D.J."/>
            <person name="Pavlidis P."/>
            <person name="Sarris P.F."/>
        </authorList>
    </citation>
    <scope>NUCLEOTIDE SEQUENCE [LARGE SCALE GENOMIC DNA]</scope>
    <source>
        <strain evidence="2">cv. PFS-1207/04</strain>
    </source>
</reference>
<dbReference type="EMBL" id="QGKV02000649">
    <property type="protein sequence ID" value="KAF3579470.1"/>
    <property type="molecule type" value="Genomic_DNA"/>
</dbReference>
<evidence type="ECO:0000313" key="2">
    <source>
        <dbReference type="Proteomes" id="UP000266723"/>
    </source>
</evidence>